<organism evidence="2 3">
    <name type="scientific">Candidatus Sodalis endolongispinus</name>
    <dbReference type="NCBI Taxonomy" id="2812662"/>
    <lineage>
        <taxon>Bacteria</taxon>
        <taxon>Pseudomonadati</taxon>
        <taxon>Pseudomonadota</taxon>
        <taxon>Gammaproteobacteria</taxon>
        <taxon>Enterobacterales</taxon>
        <taxon>Bruguierivoracaceae</taxon>
        <taxon>Sodalis</taxon>
    </lineage>
</organism>
<comment type="caution">
    <text evidence="2">The sequence shown here is derived from an EMBL/GenBank/DDBJ whole genome shotgun (WGS) entry which is preliminary data.</text>
</comment>
<evidence type="ECO:0000256" key="1">
    <source>
        <dbReference type="SAM" id="MobiDB-lite"/>
    </source>
</evidence>
<accession>A0ABS5YAE9</accession>
<keyword evidence="3" id="KW-1185">Reference proteome</keyword>
<dbReference type="RefSeq" id="WP_215669161.1">
    <property type="nucleotide sequence ID" value="NZ_JAFJYC010000001.1"/>
</dbReference>
<dbReference type="Proteomes" id="UP000811282">
    <property type="component" value="Unassembled WGS sequence"/>
</dbReference>
<reference evidence="2 3" key="1">
    <citation type="journal article" date="2021" name="Genome Biol. Evol.">
        <title>The evolution of interdependence in a four-way mealybug symbiosis.</title>
        <authorList>
            <person name="Garber A.I."/>
            <person name="Kupper M."/>
            <person name="Laetsch D.R."/>
            <person name="Weldon S.R."/>
            <person name="Ladinsky M.S."/>
            <person name="Bjorkman P.J."/>
            <person name="McCutcheon J.P."/>
        </authorList>
    </citation>
    <scope>NUCLEOTIDE SEQUENCE [LARGE SCALE GENOMIC DNA]</scope>
    <source>
        <strain evidence="2">SOD</strain>
    </source>
</reference>
<evidence type="ECO:0000313" key="2">
    <source>
        <dbReference type="EMBL" id="MBT9431967.1"/>
    </source>
</evidence>
<proteinExistence type="predicted"/>
<sequence length="86" mass="8762">MEIQEVGISQLNEALSALAFELASALDDVSEVIDNTENAANTENTEVAANTGNGDNVAVTGNTVIGGTPNPPLKPKNKIILSPSAA</sequence>
<evidence type="ECO:0000313" key="3">
    <source>
        <dbReference type="Proteomes" id="UP000811282"/>
    </source>
</evidence>
<dbReference type="EMBL" id="JAFJYC010000001">
    <property type="protein sequence ID" value="MBT9431967.1"/>
    <property type="molecule type" value="Genomic_DNA"/>
</dbReference>
<protein>
    <submittedName>
        <fullName evidence="2">Uncharacterized protein</fullName>
    </submittedName>
</protein>
<gene>
    <name evidence="2" type="ORF">JZM24_07155</name>
</gene>
<feature type="region of interest" description="Disordered" evidence="1">
    <location>
        <begin position="64"/>
        <end position="86"/>
    </location>
</feature>
<name>A0ABS5YAE9_9GAMM</name>